<dbReference type="CDD" id="cd03278">
    <property type="entry name" value="ABC_SMC_barmotin"/>
    <property type="match status" value="1"/>
</dbReference>
<dbReference type="GO" id="GO:0007059">
    <property type="term" value="P:chromosome segregation"/>
    <property type="evidence" value="ECO:0007669"/>
    <property type="project" value="UniProtKB-UniRule"/>
</dbReference>
<dbReference type="KEGG" id="tpp:TPASS_0367"/>
<protein>
    <recommendedName>
        <fullName evidence="7">Chromosome partition protein Smc</fullName>
    </recommendedName>
</protein>
<dbReference type="PANTHER" id="PTHR42963:SF1">
    <property type="entry name" value="DUF4476 DOMAIN-CONTAINING PROTEIN"/>
    <property type="match status" value="1"/>
</dbReference>
<evidence type="ECO:0000313" key="9">
    <source>
        <dbReference type="EMBL" id="ACD70793.1"/>
    </source>
</evidence>
<evidence type="ECO:0000256" key="2">
    <source>
        <dbReference type="ARBA" id="ARBA00022741"/>
    </source>
</evidence>
<keyword evidence="6 7" id="KW-0238">DNA-binding</keyword>
<dbReference type="RefSeq" id="WP_010881815.1">
    <property type="nucleotide sequence ID" value="NC_010741.1"/>
</dbReference>
<evidence type="ECO:0000313" key="10">
    <source>
        <dbReference type="Proteomes" id="UP000001202"/>
    </source>
</evidence>
<comment type="domain">
    <text evidence="7">Contains large globular domains required for ATP hydrolysis at each terminus and a third globular domain forming a flexible hinge near the middle of the molecule. These domains are separated by coiled-coil structures.</text>
</comment>
<feature type="domain" description="RecF/RecN/SMC N-terminal" evidence="8">
    <location>
        <begin position="3"/>
        <end position="918"/>
    </location>
</feature>
<dbReference type="InterPro" id="IPR027417">
    <property type="entry name" value="P-loop_NTPase"/>
</dbReference>
<dbReference type="InterPro" id="IPR050308">
    <property type="entry name" value="MukB/SMC"/>
</dbReference>
<comment type="subcellular location">
    <subcellularLocation>
        <location evidence="7">Cytoplasm</location>
    </subcellularLocation>
</comment>
<keyword evidence="3 7" id="KW-0067">ATP-binding</keyword>
<sequence length="941" mass="105926">MLFLKTLEVFGFKSFADRVRVEFADGVTALLGPNGCGKSNVVDAIKWVLGEQSSRALRADRMEDVIFNGTESRRSLNVAEASLTVCDEAGILSLDVPEILIKRRLYRSGESEYFLNGNAVRLKEIRELFWDTGIGKVAYSVMEQGKIDQILSNKPEERRYLFEEAAGVTRFKVRGAEAARKLEKTAENLRHLEVILQEVEKSYESSKLQAAQTQRYRMLKEEIFARDRDLGLLRLRGFLENQARADGALQRNRARRDALQTQVEEAQQTLSARIGEINDMEKRVDALQKEIYGLAIEQKAKQNEASLHRKHLSELKESIGQIEMRKIGVESRVQNLEEEVAEQDAHVYQLGSALSSVEEHIESFARSLHVASEHVSENDQTLRDIQGQMQEISAACVELEASLRDVAEDIAAELDTRLSAAGYSARNRAEAERTLVAGVQRLRTFVEGRARIVSDFLVVDTHTEGELCRMLTTVVDAFNEAVKIVHCVESDIAEYARVSARFIDEFVAPQGIMTKKREFERQLEQHRAQLERHAARQRTLQEENKLLVGKIEACRKTLESLRVDQARLRAEAEAGQKQAAGTRGEVARQRAVIKELEGELFTEGERVAALEERLLEVEGEIGQLEQRGVLLTKSLENCEGEIRVRNAAVTSEEHALQEARVELAQVGRQLEQAHRELMQCETEIRNLREHFREQHTRDLSEFEDLIPGIEKTASDLRQERGELQARVKEIGAVNFMAVEEFQEVKERYEFLVAQVADLEKARADLQRVTDKIKAESAELFLATYRRIRKNFHEVFRRLFGGGRAEIRLSDPAAVLSCGIEILAQPPGKKLEHIGLLSGGEKAMTAVALLFATYMVKPAPFCLLDEIDAALDEHNVARFVGMLDEFSDVSQYIVITHNRRTVLGARTMLGVTMEEPGVSKVVSIALESASERPANGEAGGAI</sequence>
<feature type="coiled-coil region" evidence="7">
    <location>
        <begin position="516"/>
        <end position="627"/>
    </location>
</feature>
<comment type="subunit">
    <text evidence="7">Homodimer.</text>
</comment>
<dbReference type="Pfam" id="PF02463">
    <property type="entry name" value="SMC_N"/>
    <property type="match status" value="1"/>
</dbReference>
<dbReference type="SUPFAM" id="SSF57997">
    <property type="entry name" value="Tropomyosin"/>
    <property type="match status" value="1"/>
</dbReference>
<dbReference type="Gene3D" id="1.10.287.1490">
    <property type="match status" value="1"/>
</dbReference>
<evidence type="ECO:0000256" key="5">
    <source>
        <dbReference type="ARBA" id="ARBA00023067"/>
    </source>
</evidence>
<name>A0A0H3BKB7_TREPS</name>
<dbReference type="AlphaFoldDB" id="A0A0H3BKB7"/>
<accession>A0A0H3BKB7</accession>
<dbReference type="GO" id="GO:0007062">
    <property type="term" value="P:sister chromatid cohesion"/>
    <property type="evidence" value="ECO:0007669"/>
    <property type="project" value="InterPro"/>
</dbReference>
<dbReference type="SUPFAM" id="SSF52540">
    <property type="entry name" value="P-loop containing nucleoside triphosphate hydrolases"/>
    <property type="match status" value="1"/>
</dbReference>
<comment type="function">
    <text evidence="7">Required for chromosome condensation and partitioning.</text>
</comment>
<dbReference type="Proteomes" id="UP000001202">
    <property type="component" value="Chromosome"/>
</dbReference>
<dbReference type="PATRIC" id="fig|243276.5.peg.389"/>
<keyword evidence="1 7" id="KW-0963">Cytoplasm</keyword>
<dbReference type="GO" id="GO:0016887">
    <property type="term" value="F:ATP hydrolysis activity"/>
    <property type="evidence" value="ECO:0007669"/>
    <property type="project" value="InterPro"/>
</dbReference>
<dbReference type="PIRSF" id="PIRSF005719">
    <property type="entry name" value="SMC"/>
    <property type="match status" value="1"/>
</dbReference>
<comment type="similarity">
    <text evidence="7">Belongs to the SMC family.</text>
</comment>
<feature type="binding site" evidence="7">
    <location>
        <begin position="33"/>
        <end position="40"/>
    </location>
    <ligand>
        <name>ATP</name>
        <dbReference type="ChEBI" id="CHEBI:30616"/>
    </ligand>
</feature>
<dbReference type="InterPro" id="IPR011890">
    <property type="entry name" value="SMC_prok"/>
</dbReference>
<dbReference type="GO" id="GO:0030261">
    <property type="term" value="P:chromosome condensation"/>
    <property type="evidence" value="ECO:0007669"/>
    <property type="project" value="UniProtKB-KW"/>
</dbReference>
<dbReference type="GO" id="GO:0005737">
    <property type="term" value="C:cytoplasm"/>
    <property type="evidence" value="ECO:0007669"/>
    <property type="project" value="UniProtKB-SubCell"/>
</dbReference>
<keyword evidence="2 7" id="KW-0547">Nucleotide-binding</keyword>
<gene>
    <name evidence="7" type="primary">smc</name>
    <name evidence="9" type="ordered locus">TPASS_0367</name>
</gene>
<keyword evidence="4 7" id="KW-0175">Coiled coil</keyword>
<reference evidence="9 10" key="1">
    <citation type="journal article" date="2008" name="BMC Microbiol.">
        <title>Complete genome sequence of Treponema pallidum ssp. pallidum strain SS14 determined with oligonucleotide arrays.</title>
        <authorList>
            <person name="Matejkova P."/>
            <person name="Strouhal M."/>
            <person name="Smajs D."/>
            <person name="Norris S.J."/>
            <person name="Palzkill T."/>
            <person name="Petrosino J.F."/>
            <person name="Sodergren E."/>
            <person name="Norton J.E."/>
            <person name="Singh J."/>
            <person name="Richmond T.A."/>
            <person name="Molla M.N."/>
            <person name="Albert T.J."/>
            <person name="Weinstock G.M."/>
        </authorList>
    </citation>
    <scope>NUCLEOTIDE SEQUENCE [LARGE SCALE GENOMIC DNA]</scope>
    <source>
        <strain evidence="9 10">SS14</strain>
    </source>
</reference>
<evidence type="ECO:0000256" key="4">
    <source>
        <dbReference type="ARBA" id="ARBA00023054"/>
    </source>
</evidence>
<dbReference type="GeneID" id="93876143"/>
<dbReference type="EMBL" id="CP000805">
    <property type="protein sequence ID" value="ACD70793.1"/>
    <property type="molecule type" value="Genomic_DNA"/>
</dbReference>
<evidence type="ECO:0000256" key="6">
    <source>
        <dbReference type="ARBA" id="ARBA00023125"/>
    </source>
</evidence>
<feature type="coiled-coil region" evidence="7">
    <location>
        <begin position="249"/>
        <end position="339"/>
    </location>
</feature>
<organism evidence="9 10">
    <name type="scientific">Treponema pallidum subsp. pallidum (strain SS14)</name>
    <dbReference type="NCBI Taxonomy" id="455434"/>
    <lineage>
        <taxon>Bacteria</taxon>
        <taxon>Pseudomonadati</taxon>
        <taxon>Spirochaetota</taxon>
        <taxon>Spirochaetia</taxon>
        <taxon>Spirochaetales</taxon>
        <taxon>Treponemataceae</taxon>
        <taxon>Treponema</taxon>
    </lineage>
</organism>
<dbReference type="HAMAP" id="MF_01894">
    <property type="entry name" value="Smc_prok"/>
    <property type="match status" value="1"/>
</dbReference>
<dbReference type="GO" id="GO:0006260">
    <property type="term" value="P:DNA replication"/>
    <property type="evidence" value="ECO:0007669"/>
    <property type="project" value="UniProtKB-UniRule"/>
</dbReference>
<dbReference type="InterPro" id="IPR024704">
    <property type="entry name" value="SMC"/>
</dbReference>
<evidence type="ECO:0000259" key="8">
    <source>
        <dbReference type="Pfam" id="PF02463"/>
    </source>
</evidence>
<evidence type="ECO:0000256" key="1">
    <source>
        <dbReference type="ARBA" id="ARBA00022490"/>
    </source>
</evidence>
<evidence type="ECO:0000256" key="7">
    <source>
        <dbReference type="HAMAP-Rule" id="MF_01894"/>
    </source>
</evidence>
<dbReference type="Gene3D" id="3.40.50.300">
    <property type="entry name" value="P-loop containing nucleotide triphosphate hydrolases"/>
    <property type="match status" value="2"/>
</dbReference>
<dbReference type="PANTHER" id="PTHR42963">
    <property type="entry name" value="CHROMOSOME PARTITION PROTEIN MUKB"/>
    <property type="match status" value="1"/>
</dbReference>
<keyword evidence="5" id="KW-0226">DNA condensation</keyword>
<evidence type="ECO:0000256" key="3">
    <source>
        <dbReference type="ARBA" id="ARBA00022840"/>
    </source>
</evidence>
<feature type="coiled-coil region" evidence="7">
    <location>
        <begin position="741"/>
        <end position="778"/>
    </location>
</feature>
<feature type="coiled-coil region" evidence="7">
    <location>
        <begin position="656"/>
        <end position="690"/>
    </location>
</feature>
<dbReference type="InterPro" id="IPR003395">
    <property type="entry name" value="RecF/RecN/SMC_N"/>
</dbReference>
<proteinExistence type="inferred from homology"/>
<dbReference type="GO" id="GO:0003677">
    <property type="term" value="F:DNA binding"/>
    <property type="evidence" value="ECO:0007669"/>
    <property type="project" value="UniProtKB-UniRule"/>
</dbReference>
<dbReference type="GO" id="GO:0005524">
    <property type="term" value="F:ATP binding"/>
    <property type="evidence" value="ECO:0007669"/>
    <property type="project" value="UniProtKB-UniRule"/>
</dbReference>